<dbReference type="GO" id="GO:0008270">
    <property type="term" value="F:zinc ion binding"/>
    <property type="evidence" value="ECO:0007669"/>
    <property type="project" value="UniProtKB-KW"/>
</dbReference>
<gene>
    <name evidence="4" type="ORF">Tci_402914</name>
</gene>
<evidence type="ECO:0000313" key="4">
    <source>
        <dbReference type="EMBL" id="GEY30940.1"/>
    </source>
</evidence>
<evidence type="ECO:0000256" key="2">
    <source>
        <dbReference type="SAM" id="MobiDB-lite"/>
    </source>
</evidence>
<evidence type="ECO:0000256" key="1">
    <source>
        <dbReference type="PROSITE-ProRule" id="PRU00047"/>
    </source>
</evidence>
<proteinExistence type="predicted"/>
<dbReference type="EMBL" id="BKCJ010167951">
    <property type="protein sequence ID" value="GEY30940.1"/>
    <property type="molecule type" value="Genomic_DNA"/>
</dbReference>
<accession>A0A699HR35</accession>
<keyword evidence="1" id="KW-0863">Zinc-finger</keyword>
<feature type="region of interest" description="Disordered" evidence="2">
    <location>
        <begin position="589"/>
        <end position="608"/>
    </location>
</feature>
<evidence type="ECO:0000259" key="3">
    <source>
        <dbReference type="PROSITE" id="PS50158"/>
    </source>
</evidence>
<keyword evidence="1" id="KW-0479">Metal-binding</keyword>
<dbReference type="AlphaFoldDB" id="A0A699HR35"/>
<comment type="caution">
    <text evidence="4">The sequence shown here is derived from an EMBL/GenBank/DDBJ whole genome shotgun (WGS) entry which is preliminary data.</text>
</comment>
<feature type="non-terminal residue" evidence="4">
    <location>
        <position position="1"/>
    </location>
</feature>
<dbReference type="InterPro" id="IPR001878">
    <property type="entry name" value="Znf_CCHC"/>
</dbReference>
<protein>
    <submittedName>
        <fullName evidence="4">Retrovirus-related Pol polyprotein from transposon TNT 1-94</fullName>
    </submittedName>
</protein>
<sequence length="608" mass="69129">VASDDLRGALFVIYLTSAHLRKVKESLNVTFDETPQPFKTSPLVDDDLDEEETIKVTEKKNLENDIEDETLEIDKIVNIKESRNYPLENVIGNLNQRTLRSQAQNQSNFFGFISTIELKIVNEALADESWIVAMQEELNQFIANDVWEFVPKPRNMKIIGTKWVFRNKLDENGIQIVENMNGLSVVLKITNQYGNRNVVTAPTEGNGNVINGNPIRCYNCQGEGHYTNNCTVKLRKQDSAYLQQQLQIAQEEEAGIQRTQEEFKFMDVADASEETEANYILENNLQHASTSGAQSNKAPYTELPEPIPEPHQVPQNDSNVIFEVSSVEQEAAKFVRDFKSLAKEADESIAKQKALELEIECLLRVVFSQDIMSVVQHNSVVDTSNLQTELERFENCIIKKENEYAKLWNDWYKKCEECKYDKISYDKAYNDMQQKIKWLQSQLGDLKGKSKDTSSVSDTLNPLTQKLENENVELEFQVRNYEMENAYLKDAYKNLFNSINVGEMHALSKLVTSNLVPTPTESKVVKNDNMISPGIFRINPFKASREPISKRLPNSTFSMTGVDMIVMTSMIEMESLSVICSMNNSNGENQVVSKSSTVTTADASDKRQ</sequence>
<feature type="domain" description="CCHC-type" evidence="3">
    <location>
        <begin position="216"/>
        <end position="230"/>
    </location>
</feature>
<reference evidence="4" key="1">
    <citation type="journal article" date="2019" name="Sci. Rep.">
        <title>Draft genome of Tanacetum cinerariifolium, the natural source of mosquito coil.</title>
        <authorList>
            <person name="Yamashiro T."/>
            <person name="Shiraishi A."/>
            <person name="Satake H."/>
            <person name="Nakayama K."/>
        </authorList>
    </citation>
    <scope>NUCLEOTIDE SEQUENCE</scope>
</reference>
<name>A0A699HR35_TANCI</name>
<feature type="compositionally biased region" description="Polar residues" evidence="2">
    <location>
        <begin position="589"/>
        <end position="602"/>
    </location>
</feature>
<organism evidence="4">
    <name type="scientific">Tanacetum cinerariifolium</name>
    <name type="common">Dalmatian daisy</name>
    <name type="synonym">Chrysanthemum cinerariifolium</name>
    <dbReference type="NCBI Taxonomy" id="118510"/>
    <lineage>
        <taxon>Eukaryota</taxon>
        <taxon>Viridiplantae</taxon>
        <taxon>Streptophyta</taxon>
        <taxon>Embryophyta</taxon>
        <taxon>Tracheophyta</taxon>
        <taxon>Spermatophyta</taxon>
        <taxon>Magnoliopsida</taxon>
        <taxon>eudicotyledons</taxon>
        <taxon>Gunneridae</taxon>
        <taxon>Pentapetalae</taxon>
        <taxon>asterids</taxon>
        <taxon>campanulids</taxon>
        <taxon>Asterales</taxon>
        <taxon>Asteraceae</taxon>
        <taxon>Asteroideae</taxon>
        <taxon>Anthemideae</taxon>
        <taxon>Anthemidinae</taxon>
        <taxon>Tanacetum</taxon>
    </lineage>
</organism>
<keyword evidence="1" id="KW-0862">Zinc</keyword>
<dbReference type="PROSITE" id="PS50158">
    <property type="entry name" value="ZF_CCHC"/>
    <property type="match status" value="1"/>
</dbReference>
<dbReference type="InterPro" id="IPR036875">
    <property type="entry name" value="Znf_CCHC_sf"/>
</dbReference>
<dbReference type="SUPFAM" id="SSF57756">
    <property type="entry name" value="Retrovirus zinc finger-like domains"/>
    <property type="match status" value="1"/>
</dbReference>
<dbReference type="GO" id="GO:0003676">
    <property type="term" value="F:nucleic acid binding"/>
    <property type="evidence" value="ECO:0007669"/>
    <property type="project" value="InterPro"/>
</dbReference>